<keyword evidence="1" id="KW-0812">Transmembrane</keyword>
<keyword evidence="3" id="KW-1185">Reference proteome</keyword>
<evidence type="ECO:0000256" key="1">
    <source>
        <dbReference type="SAM" id="Phobius"/>
    </source>
</evidence>
<comment type="caution">
    <text evidence="2">The sequence shown here is derived from an EMBL/GenBank/DDBJ whole genome shotgun (WGS) entry which is preliminary data.</text>
</comment>
<organism evidence="2 3">
    <name type="scientific">Ornithinibacillus salinisoli</name>
    <dbReference type="NCBI Taxonomy" id="1848459"/>
    <lineage>
        <taxon>Bacteria</taxon>
        <taxon>Bacillati</taxon>
        <taxon>Bacillota</taxon>
        <taxon>Bacilli</taxon>
        <taxon>Bacillales</taxon>
        <taxon>Bacillaceae</taxon>
        <taxon>Ornithinibacillus</taxon>
    </lineage>
</organism>
<name>A0ABW4VZ51_9BACI</name>
<protein>
    <submittedName>
        <fullName evidence="2">DUF2334 domain-containing protein</fullName>
    </submittedName>
</protein>
<dbReference type="Proteomes" id="UP001597383">
    <property type="component" value="Unassembled WGS sequence"/>
</dbReference>
<accession>A0ABW4VZ51</accession>
<dbReference type="InterPro" id="IPR018763">
    <property type="entry name" value="DUF2334"/>
</dbReference>
<evidence type="ECO:0000313" key="2">
    <source>
        <dbReference type="EMBL" id="MFD2043618.1"/>
    </source>
</evidence>
<dbReference type="Pfam" id="PF10096">
    <property type="entry name" value="DUF2334"/>
    <property type="match status" value="1"/>
</dbReference>
<evidence type="ECO:0000313" key="3">
    <source>
        <dbReference type="Proteomes" id="UP001597383"/>
    </source>
</evidence>
<dbReference type="EMBL" id="JBHUHQ010000009">
    <property type="protein sequence ID" value="MFD2043618.1"/>
    <property type="molecule type" value="Genomic_DNA"/>
</dbReference>
<dbReference type="RefSeq" id="WP_377555343.1">
    <property type="nucleotide sequence ID" value="NZ_JBHUHQ010000009.1"/>
</dbReference>
<dbReference type="InterPro" id="IPR011330">
    <property type="entry name" value="Glyco_hydro/deAcase_b/a-brl"/>
</dbReference>
<sequence length="588" mass="68212">MNRQNVIIIFICIVLLYMNFQQLHVKAEPAKESVPKVLVVFSSKSGQVDENGRMLDMLIGHFTSDITFRHVSEVQPKDLDDTTHLFYYGQIKEKLPDEFIQITDVYDGPFMALGYNVSQLKRSFSFIELLGEEQYTKITLTEDETKNTSVIPRLLLHVDVTADSDVLIKASHGSNIEYPLMIRNKDNYYFAADTIKPPNSIFIGEVLHAFFDVEHVHEHPAYIRLEDVHPLVDPNALMEIAKELIKRDIPYMIAVVPVYTNPKTEEEHHLSDSPQLLKTLKYMQDNGGSIVLHGYTHQFHSNEAGSEGYEFWDAENNMPIYHEPNEEVTKVTRDDFETEKDYENHRKEQLTYENNYIKQKLTRGIQELAYYGIYPLAFEAPHYTMSQNGYAETAKYFSTYVGQIQLSDEDWEIMSTAPYITTPSFLNGMVLLPETIGFVPQDYTSTKAIELMMDKADEYSIVRDGIVAGFYHPFLEVEEDRFVELMDEMEKIEGLNWIDLKQMNNNVHADHVNLQSKNGTIQVDMNKVKIFFTSFDYVVYHIKKLSVPVTWGLFGAGTFAVILFISYTFISKRRYHKYIKYKRRDFIG</sequence>
<keyword evidence="1" id="KW-1133">Transmembrane helix</keyword>
<reference evidence="3" key="1">
    <citation type="journal article" date="2019" name="Int. J. Syst. Evol. Microbiol.">
        <title>The Global Catalogue of Microorganisms (GCM) 10K type strain sequencing project: providing services to taxonomists for standard genome sequencing and annotation.</title>
        <authorList>
            <consortium name="The Broad Institute Genomics Platform"/>
            <consortium name="The Broad Institute Genome Sequencing Center for Infectious Disease"/>
            <person name="Wu L."/>
            <person name="Ma J."/>
        </authorList>
    </citation>
    <scope>NUCLEOTIDE SEQUENCE [LARGE SCALE GENOMIC DNA]</scope>
    <source>
        <strain evidence="3">R28</strain>
    </source>
</reference>
<feature type="transmembrane region" description="Helical" evidence="1">
    <location>
        <begin position="551"/>
        <end position="570"/>
    </location>
</feature>
<proteinExistence type="predicted"/>
<dbReference type="SUPFAM" id="SSF88713">
    <property type="entry name" value="Glycoside hydrolase/deacetylase"/>
    <property type="match status" value="1"/>
</dbReference>
<gene>
    <name evidence="2" type="ORF">ACFSJF_04920</name>
</gene>
<keyword evidence="1" id="KW-0472">Membrane</keyword>